<evidence type="ECO:0000313" key="10">
    <source>
        <dbReference type="Proteomes" id="UP000094025"/>
    </source>
</evidence>
<dbReference type="AlphaFoldDB" id="A0A178XNL3"/>
<dbReference type="Gene3D" id="3.30.70.100">
    <property type="match status" value="1"/>
</dbReference>
<protein>
    <recommendedName>
        <fullName evidence="2 4">Acylphosphatase</fullName>
        <ecNumber evidence="2 4">3.6.1.7</ecNumber>
    </recommendedName>
</protein>
<comment type="catalytic activity">
    <reaction evidence="3 4 5">
        <text>an acyl phosphate + H2O = a carboxylate + phosphate + H(+)</text>
        <dbReference type="Rhea" id="RHEA:14965"/>
        <dbReference type="ChEBI" id="CHEBI:15377"/>
        <dbReference type="ChEBI" id="CHEBI:15378"/>
        <dbReference type="ChEBI" id="CHEBI:29067"/>
        <dbReference type="ChEBI" id="CHEBI:43474"/>
        <dbReference type="ChEBI" id="CHEBI:59918"/>
        <dbReference type="EC" id="3.6.1.7"/>
    </reaction>
</comment>
<evidence type="ECO:0000256" key="5">
    <source>
        <dbReference type="RuleBase" id="RU000553"/>
    </source>
</evidence>
<dbReference type="SUPFAM" id="SSF54975">
    <property type="entry name" value="Acylphosphatase/BLUF domain-like"/>
    <property type="match status" value="1"/>
</dbReference>
<dbReference type="EMBL" id="LPUX01000064">
    <property type="protein sequence ID" value="OAP36806.1"/>
    <property type="molecule type" value="Genomic_DNA"/>
</dbReference>
<dbReference type="Proteomes" id="UP000094025">
    <property type="component" value="Unassembled WGS sequence"/>
</dbReference>
<accession>A0A178XNL3</accession>
<dbReference type="PROSITE" id="PS00150">
    <property type="entry name" value="ACYLPHOSPHATASE_1"/>
    <property type="match status" value="1"/>
</dbReference>
<dbReference type="PANTHER" id="PTHR47268:SF4">
    <property type="entry name" value="ACYLPHOSPHATASE"/>
    <property type="match status" value="1"/>
</dbReference>
<dbReference type="PRINTS" id="PR00112">
    <property type="entry name" value="ACYLPHPHTASE"/>
</dbReference>
<feature type="region of interest" description="Disordered" evidence="7">
    <location>
        <begin position="88"/>
        <end position="107"/>
    </location>
</feature>
<dbReference type="OrthoDB" id="5295388at2"/>
<organism evidence="9 10">
    <name type="scientific">Sinorhizobium glycinis</name>
    <dbReference type="NCBI Taxonomy" id="1472378"/>
    <lineage>
        <taxon>Bacteria</taxon>
        <taxon>Pseudomonadati</taxon>
        <taxon>Pseudomonadota</taxon>
        <taxon>Alphaproteobacteria</taxon>
        <taxon>Hyphomicrobiales</taxon>
        <taxon>Rhizobiaceae</taxon>
        <taxon>Sinorhizobium/Ensifer group</taxon>
        <taxon>Sinorhizobium</taxon>
    </lineage>
</organism>
<dbReference type="NCBIfam" id="NF010999">
    <property type="entry name" value="PRK14425.1"/>
    <property type="match status" value="1"/>
</dbReference>
<evidence type="ECO:0000313" key="9">
    <source>
        <dbReference type="EMBL" id="OAP36806.1"/>
    </source>
</evidence>
<keyword evidence="4 5" id="KW-0378">Hydrolase</keyword>
<dbReference type="STRING" id="1472378.AU381_20270"/>
<dbReference type="PANTHER" id="PTHR47268">
    <property type="entry name" value="ACYLPHOSPHATASE"/>
    <property type="match status" value="1"/>
</dbReference>
<keyword evidence="10" id="KW-1185">Reference proteome</keyword>
<evidence type="ECO:0000256" key="6">
    <source>
        <dbReference type="RuleBase" id="RU004168"/>
    </source>
</evidence>
<dbReference type="PROSITE" id="PS00151">
    <property type="entry name" value="ACYLPHOSPHATASE_2"/>
    <property type="match status" value="1"/>
</dbReference>
<evidence type="ECO:0000256" key="2">
    <source>
        <dbReference type="ARBA" id="ARBA00012150"/>
    </source>
</evidence>
<dbReference type="GO" id="GO:0003998">
    <property type="term" value="F:acylphosphatase activity"/>
    <property type="evidence" value="ECO:0007669"/>
    <property type="project" value="UniProtKB-EC"/>
</dbReference>
<comment type="similarity">
    <text evidence="1 6">Belongs to the acylphosphatase family.</text>
</comment>
<dbReference type="InterPro" id="IPR017968">
    <property type="entry name" value="Acylphosphatase_CS"/>
</dbReference>
<evidence type="ECO:0000256" key="3">
    <source>
        <dbReference type="ARBA" id="ARBA00047645"/>
    </source>
</evidence>
<feature type="active site" evidence="4">
    <location>
        <position position="53"/>
    </location>
</feature>
<feature type="domain" description="Acylphosphatase-like" evidence="8">
    <location>
        <begin position="20"/>
        <end position="107"/>
    </location>
</feature>
<evidence type="ECO:0000259" key="8">
    <source>
        <dbReference type="PROSITE" id="PS51160"/>
    </source>
</evidence>
<dbReference type="PROSITE" id="PS51160">
    <property type="entry name" value="ACYLPHOSPHATASE_3"/>
    <property type="match status" value="1"/>
</dbReference>
<evidence type="ECO:0000256" key="1">
    <source>
        <dbReference type="ARBA" id="ARBA00005614"/>
    </source>
</evidence>
<dbReference type="EC" id="3.6.1.7" evidence="2 4"/>
<dbReference type="InterPro" id="IPR036046">
    <property type="entry name" value="Acylphosphatase-like_dom_sf"/>
</dbReference>
<feature type="active site" evidence="4">
    <location>
        <position position="35"/>
    </location>
</feature>
<evidence type="ECO:0000256" key="7">
    <source>
        <dbReference type="SAM" id="MobiDB-lite"/>
    </source>
</evidence>
<comment type="caution">
    <text evidence="9">The sequence shown here is derived from an EMBL/GenBank/DDBJ whole genome shotgun (WGS) entry which is preliminary data.</text>
</comment>
<evidence type="ECO:0000256" key="4">
    <source>
        <dbReference type="PROSITE-ProRule" id="PRU00520"/>
    </source>
</evidence>
<proteinExistence type="inferred from homology"/>
<dbReference type="InterPro" id="IPR001792">
    <property type="entry name" value="Acylphosphatase-like_dom"/>
</dbReference>
<gene>
    <name evidence="9" type="ORF">AU381_20270</name>
</gene>
<reference evidence="9 10" key="1">
    <citation type="journal article" date="2016" name="Int. J. Syst. Evol. Microbiol.">
        <title>Ensifer glycinis sp. nov., an novel rhizobial species associated with Glycine spp.</title>
        <authorList>
            <person name="Yan H."/>
            <person name="Yan J."/>
            <person name="Sui X.H."/>
            <person name="Wang E.T."/>
            <person name="Chen W.X."/>
            <person name="Zhang X.X."/>
            <person name="Chen W.F."/>
        </authorList>
    </citation>
    <scope>NUCLEOTIDE SEQUENCE [LARGE SCALE GENOMIC DNA]</scope>
    <source>
        <strain evidence="9 10">CCBAU 23380</strain>
    </source>
</reference>
<dbReference type="InterPro" id="IPR020456">
    <property type="entry name" value="Acylphosphatase"/>
</dbReference>
<name>A0A178XNL3_9HYPH</name>
<dbReference type="Pfam" id="PF00708">
    <property type="entry name" value="Acylphosphatase"/>
    <property type="match status" value="1"/>
</dbReference>
<sequence>MRQIRKERIREAAMPEDRKTALVRITGRVQGVCFRVWTRDEAERLGLTGWVRNESDGSVTALIAGPAAAVDTMLGRFWKGPPGASVNDVASEDASSIEAPTGFRITH</sequence>